<feature type="compositionally biased region" description="Low complexity" evidence="1">
    <location>
        <begin position="107"/>
        <end position="116"/>
    </location>
</feature>
<evidence type="ECO:0000313" key="2">
    <source>
        <dbReference type="EMBL" id="CDW45513.1"/>
    </source>
</evidence>
<feature type="region of interest" description="Disordered" evidence="1">
    <location>
        <begin position="43"/>
        <end position="131"/>
    </location>
</feature>
<dbReference type="AlphaFoldDB" id="A0A0K2V4P6"/>
<protein>
    <submittedName>
        <fullName evidence="2">Uncharacterized protein</fullName>
    </submittedName>
</protein>
<name>A0A0K2V4P6_LEPSM</name>
<proteinExistence type="predicted"/>
<sequence length="277" mass="31675">PTHILPSTSLKLFSFYATTRHHNVKGNVPLKSLNCVMNLFRKRKKDEPSSSKGLRLQGTKECSSSSRYKGLSTPRILEDSSSRPCLKTKVDPPRPNAPGSSHPPPTSSRSSTTNNNNHHEGSRQRAQRTESYDHLQLGSLTETWRNCHQWEKFKSYLRTLNEGIDSDGKPLSLERYAIFIELYSSLDSAERHKKLKPEALKQIIKDIRCHPLDFYGRERCLKCIDAGMRSAILRDVKRVLSNELEPGLWVYQPAYYRVLDKLNDLVGAFHDPKSIRS</sequence>
<dbReference type="OrthoDB" id="10558359at2759"/>
<feature type="non-terminal residue" evidence="2">
    <location>
        <position position="1"/>
    </location>
</feature>
<dbReference type="EMBL" id="HACA01028152">
    <property type="protein sequence ID" value="CDW45513.1"/>
    <property type="molecule type" value="Transcribed_RNA"/>
</dbReference>
<organism evidence="2">
    <name type="scientific">Lepeophtheirus salmonis</name>
    <name type="common">Salmon louse</name>
    <name type="synonym">Caligus salmonis</name>
    <dbReference type="NCBI Taxonomy" id="72036"/>
    <lineage>
        <taxon>Eukaryota</taxon>
        <taxon>Metazoa</taxon>
        <taxon>Ecdysozoa</taxon>
        <taxon>Arthropoda</taxon>
        <taxon>Crustacea</taxon>
        <taxon>Multicrustacea</taxon>
        <taxon>Hexanauplia</taxon>
        <taxon>Copepoda</taxon>
        <taxon>Siphonostomatoida</taxon>
        <taxon>Caligidae</taxon>
        <taxon>Lepeophtheirus</taxon>
    </lineage>
</organism>
<feature type="compositionally biased region" description="Basic and acidic residues" evidence="1">
    <location>
        <begin position="117"/>
        <end position="131"/>
    </location>
</feature>
<evidence type="ECO:0000256" key="1">
    <source>
        <dbReference type="SAM" id="MobiDB-lite"/>
    </source>
</evidence>
<feature type="compositionally biased region" description="Pro residues" evidence="1">
    <location>
        <begin position="93"/>
        <end position="106"/>
    </location>
</feature>
<reference evidence="2" key="1">
    <citation type="submission" date="2014-05" db="EMBL/GenBank/DDBJ databases">
        <authorList>
            <person name="Chronopoulou M."/>
        </authorList>
    </citation>
    <scope>NUCLEOTIDE SEQUENCE</scope>
    <source>
        <tissue evidence="2">Whole organism</tissue>
    </source>
</reference>
<accession>A0A0K2V4P6</accession>